<dbReference type="Proteomes" id="UP001189624">
    <property type="component" value="Chromosome 1"/>
</dbReference>
<name>A0AA86RL29_9FABA</name>
<evidence type="ECO:0000256" key="1">
    <source>
        <dbReference type="SAM" id="MobiDB-lite"/>
    </source>
</evidence>
<feature type="compositionally biased region" description="Polar residues" evidence="1">
    <location>
        <begin position="13"/>
        <end position="26"/>
    </location>
</feature>
<organism evidence="2 3">
    <name type="scientific">Sphenostylis stenocarpa</name>
    <dbReference type="NCBI Taxonomy" id="92480"/>
    <lineage>
        <taxon>Eukaryota</taxon>
        <taxon>Viridiplantae</taxon>
        <taxon>Streptophyta</taxon>
        <taxon>Embryophyta</taxon>
        <taxon>Tracheophyta</taxon>
        <taxon>Spermatophyta</taxon>
        <taxon>Magnoliopsida</taxon>
        <taxon>eudicotyledons</taxon>
        <taxon>Gunneridae</taxon>
        <taxon>Pentapetalae</taxon>
        <taxon>rosids</taxon>
        <taxon>fabids</taxon>
        <taxon>Fabales</taxon>
        <taxon>Fabaceae</taxon>
        <taxon>Papilionoideae</taxon>
        <taxon>50 kb inversion clade</taxon>
        <taxon>NPAAA clade</taxon>
        <taxon>indigoferoid/millettioid clade</taxon>
        <taxon>Phaseoleae</taxon>
        <taxon>Sphenostylis</taxon>
    </lineage>
</organism>
<protein>
    <submittedName>
        <fullName evidence="2">Uncharacterized protein</fullName>
    </submittedName>
</protein>
<evidence type="ECO:0000313" key="2">
    <source>
        <dbReference type="EMBL" id="CAJ1786115.1"/>
    </source>
</evidence>
<dbReference type="AlphaFoldDB" id="A0AA86RL29"/>
<keyword evidence="3" id="KW-1185">Reference proteome</keyword>
<feature type="compositionally biased region" description="Basic and acidic residues" evidence="1">
    <location>
        <begin position="28"/>
        <end position="43"/>
    </location>
</feature>
<proteinExistence type="predicted"/>
<gene>
    <name evidence="2" type="ORF">AYBTSS11_LOCUS228</name>
</gene>
<dbReference type="EMBL" id="OY731398">
    <property type="protein sequence ID" value="CAJ1786115.1"/>
    <property type="molecule type" value="Genomic_DNA"/>
</dbReference>
<evidence type="ECO:0000313" key="3">
    <source>
        <dbReference type="Proteomes" id="UP001189624"/>
    </source>
</evidence>
<feature type="region of interest" description="Disordered" evidence="1">
    <location>
        <begin position="1"/>
        <end position="70"/>
    </location>
</feature>
<reference evidence="2" key="1">
    <citation type="submission" date="2023-10" db="EMBL/GenBank/DDBJ databases">
        <authorList>
            <person name="Domelevo Entfellner J.-B."/>
        </authorList>
    </citation>
    <scope>NUCLEOTIDE SEQUENCE</scope>
</reference>
<dbReference type="Gramene" id="rna-AYBTSS11_LOCUS228">
    <property type="protein sequence ID" value="CAJ1786115.1"/>
    <property type="gene ID" value="gene-AYBTSS11_LOCUS228"/>
</dbReference>
<feature type="compositionally biased region" description="Polar residues" evidence="1">
    <location>
        <begin position="44"/>
        <end position="70"/>
    </location>
</feature>
<accession>A0AA86RL29</accession>
<sequence length="70" mass="7545">MAVWEGEEEPKSTGLNSCMTHSQTPTEMLHESCTGREHVKVSDSRTTQSGQKVASKSGYVSSQKTGGSQQ</sequence>